<proteinExistence type="predicted"/>
<gene>
    <name evidence="1" type="ORF">GCM10009727_50280</name>
</gene>
<dbReference type="Proteomes" id="UP001501020">
    <property type="component" value="Unassembled WGS sequence"/>
</dbReference>
<sequence length="140" mass="15072">MLLNGKSISDGAGDSDPHELSLPLSGWLLRIARGTGRRPALEVYSGAGFEDVSVAAVMGPALLRGARRGRRLGRPWSLAWGQIPLSTDAVEVVFRRRQRSVPARPAVLLDRFWVAEVGLACRSVTVWAGQVQATARVMAA</sequence>
<evidence type="ECO:0000313" key="2">
    <source>
        <dbReference type="Proteomes" id="UP001501020"/>
    </source>
</evidence>
<evidence type="ECO:0008006" key="3">
    <source>
        <dbReference type="Google" id="ProtNLM"/>
    </source>
</evidence>
<keyword evidence="2" id="KW-1185">Reference proteome</keyword>
<dbReference type="EMBL" id="BAAAMR010000047">
    <property type="protein sequence ID" value="GAA2147821.1"/>
    <property type="molecule type" value="Genomic_DNA"/>
</dbReference>
<organism evidence="1 2">
    <name type="scientific">Actinomadura napierensis</name>
    <dbReference type="NCBI Taxonomy" id="267854"/>
    <lineage>
        <taxon>Bacteria</taxon>
        <taxon>Bacillati</taxon>
        <taxon>Actinomycetota</taxon>
        <taxon>Actinomycetes</taxon>
        <taxon>Streptosporangiales</taxon>
        <taxon>Thermomonosporaceae</taxon>
        <taxon>Actinomadura</taxon>
    </lineage>
</organism>
<reference evidence="1 2" key="1">
    <citation type="journal article" date="2019" name="Int. J. Syst. Evol. Microbiol.">
        <title>The Global Catalogue of Microorganisms (GCM) 10K type strain sequencing project: providing services to taxonomists for standard genome sequencing and annotation.</title>
        <authorList>
            <consortium name="The Broad Institute Genomics Platform"/>
            <consortium name="The Broad Institute Genome Sequencing Center for Infectious Disease"/>
            <person name="Wu L."/>
            <person name="Ma J."/>
        </authorList>
    </citation>
    <scope>NUCLEOTIDE SEQUENCE [LARGE SCALE GENOMIC DNA]</scope>
    <source>
        <strain evidence="1 2">JCM 13850</strain>
    </source>
</reference>
<name>A0ABN2ZUD9_9ACTN</name>
<comment type="caution">
    <text evidence="1">The sequence shown here is derived from an EMBL/GenBank/DDBJ whole genome shotgun (WGS) entry which is preliminary data.</text>
</comment>
<protein>
    <recommendedName>
        <fullName evidence="3">Dehydrogenase (DH) domain-containing protein</fullName>
    </recommendedName>
</protein>
<accession>A0ABN2ZUD9</accession>
<evidence type="ECO:0000313" key="1">
    <source>
        <dbReference type="EMBL" id="GAA2147821.1"/>
    </source>
</evidence>
<dbReference type="RefSeq" id="WP_344271712.1">
    <property type="nucleotide sequence ID" value="NZ_BAAAMR010000047.1"/>
</dbReference>